<dbReference type="EMBL" id="CACSII010000005">
    <property type="protein sequence ID" value="CAA0096776.1"/>
    <property type="molecule type" value="Genomic_DNA"/>
</dbReference>
<dbReference type="NCBIfam" id="NF038228">
    <property type="entry name" value="IcmH_DotU_IVB"/>
    <property type="match status" value="1"/>
</dbReference>
<feature type="compositionally biased region" description="Polar residues" evidence="2">
    <location>
        <begin position="1"/>
        <end position="14"/>
    </location>
</feature>
<evidence type="ECO:0000259" key="4">
    <source>
        <dbReference type="PROSITE" id="PS51123"/>
    </source>
</evidence>
<organism evidence="5 7">
    <name type="scientific">BD1-7 clade bacterium</name>
    <dbReference type="NCBI Taxonomy" id="2029982"/>
    <lineage>
        <taxon>Bacteria</taxon>
        <taxon>Pseudomonadati</taxon>
        <taxon>Pseudomonadota</taxon>
        <taxon>Gammaproteobacteria</taxon>
        <taxon>Cellvibrionales</taxon>
        <taxon>Spongiibacteraceae</taxon>
        <taxon>BD1-7 clade</taxon>
    </lineage>
</organism>
<dbReference type="InterPro" id="IPR036737">
    <property type="entry name" value="OmpA-like_sf"/>
</dbReference>
<dbReference type="CDD" id="cd07185">
    <property type="entry name" value="OmpA_C-like"/>
    <property type="match status" value="1"/>
</dbReference>
<dbReference type="Gene3D" id="1.25.40.590">
    <property type="entry name" value="Type IV / VI secretion system, DotU"/>
    <property type="match status" value="1"/>
</dbReference>
<keyword evidence="3" id="KW-1133">Transmembrane helix</keyword>
<feature type="domain" description="OmpA-like" evidence="4">
    <location>
        <begin position="336"/>
        <end position="453"/>
    </location>
</feature>
<accession>A0A5S9P0M1</accession>
<dbReference type="SUPFAM" id="SSF103088">
    <property type="entry name" value="OmpA-like"/>
    <property type="match status" value="1"/>
</dbReference>
<feature type="compositionally biased region" description="Low complexity" evidence="2">
    <location>
        <begin position="29"/>
        <end position="63"/>
    </location>
</feature>
<dbReference type="NCBIfam" id="TIGR03349">
    <property type="entry name" value="IV_VI_DotU"/>
    <property type="match status" value="1"/>
</dbReference>
<keyword evidence="5" id="KW-0449">Lipoprotein</keyword>
<dbReference type="AlphaFoldDB" id="A0A5S9P0M1"/>
<evidence type="ECO:0000313" key="6">
    <source>
        <dbReference type="EMBL" id="CAA0116106.1"/>
    </source>
</evidence>
<keyword evidence="1 3" id="KW-0472">Membrane</keyword>
<dbReference type="Pfam" id="PF09850">
    <property type="entry name" value="DotU"/>
    <property type="match status" value="1"/>
</dbReference>
<dbReference type="EMBL" id="CACSII010000018">
    <property type="protein sequence ID" value="CAA0116106.1"/>
    <property type="molecule type" value="Genomic_DNA"/>
</dbReference>
<dbReference type="PROSITE" id="PS51123">
    <property type="entry name" value="OMPA_2"/>
    <property type="match status" value="1"/>
</dbReference>
<dbReference type="InterPro" id="IPR006665">
    <property type="entry name" value="OmpA-like"/>
</dbReference>
<dbReference type="OrthoDB" id="345640at2"/>
<dbReference type="PANTHER" id="PTHR38033">
    <property type="entry name" value="MEMBRANE PROTEIN-RELATED"/>
    <property type="match status" value="1"/>
</dbReference>
<reference evidence="5 7" key="1">
    <citation type="submission" date="2019-11" db="EMBL/GenBank/DDBJ databases">
        <authorList>
            <person name="Holert J."/>
        </authorList>
    </citation>
    <scope>NUCLEOTIDE SEQUENCE [LARGE SCALE GENOMIC DNA]</scope>
    <source>
        <strain evidence="5">BC5_2</strain>
    </source>
</reference>
<protein>
    <submittedName>
        <fullName evidence="5">Putative lipoprotein YiaD</fullName>
    </submittedName>
</protein>
<dbReference type="Pfam" id="PF00691">
    <property type="entry name" value="OmpA"/>
    <property type="match status" value="1"/>
</dbReference>
<gene>
    <name evidence="5" type="primary">yiaD_3</name>
    <name evidence="6" type="synonym">yiaD_2</name>
    <name evidence="6" type="ORF">DPBNPPHM_02036</name>
    <name evidence="5" type="ORF">DPBNPPHM_03456</name>
</gene>
<evidence type="ECO:0000256" key="2">
    <source>
        <dbReference type="SAM" id="MobiDB-lite"/>
    </source>
</evidence>
<name>A0A5S9P0M1_9GAMM</name>
<dbReference type="Proteomes" id="UP000434580">
    <property type="component" value="Unassembled WGS sequence"/>
</dbReference>
<dbReference type="PANTHER" id="PTHR38033:SF1">
    <property type="entry name" value="DOTU FAMILY TYPE IV_VI SECRETION SYSTEM PROTEIN"/>
    <property type="match status" value="1"/>
</dbReference>
<dbReference type="Gene3D" id="3.30.1330.60">
    <property type="entry name" value="OmpA-like domain"/>
    <property type="match status" value="1"/>
</dbReference>
<proteinExistence type="predicted"/>
<feature type="region of interest" description="Disordered" evidence="2">
    <location>
        <begin position="1"/>
        <end position="69"/>
    </location>
</feature>
<feature type="transmembrane region" description="Helical" evidence="3">
    <location>
        <begin position="256"/>
        <end position="279"/>
    </location>
</feature>
<sequence length="453" mass="49566">MSDNTDFFGQSNGDHTVFVPRPGNRRNRPAGPNTPAGAAAPTVPHGANRQSPGPTGTIGKTGTSQPINTQQTPNLLLSAATPLITLGTHLRNTNHVGDSNAVFQQTCADIKRLDENLQQAGVSKEHTVTTRYLICTFIDEMVMSTPWGAQSIWTQRSLLMTFHNNALGGVKFFEIVQLLLQNPASNIDLLELCYVMLNLGFEGKYRFDNGGHFELAQISENLYHAIQPHRPEATRELSPNVNGIRNAHTLLADNRLMWGSLIAGISLSLIVFVSLFFTLNHASDPVAIQASAIGSNIEQLVRKPRATNTRTLVSELSRTLNEDIESGEIAIKSTAEGIQIIVSGHGLFNPASAQISQNKRPLLKRIADAIAREKASILVVGHTDNEPIRTLQFPSNWQLSTKRAESIAEFLSTQLPEKNVSTEGRADLQPLVPNNSAQNRAVNRRVEINLYLS</sequence>
<evidence type="ECO:0000313" key="7">
    <source>
        <dbReference type="Proteomes" id="UP000434580"/>
    </source>
</evidence>
<evidence type="ECO:0000256" key="3">
    <source>
        <dbReference type="SAM" id="Phobius"/>
    </source>
</evidence>
<evidence type="ECO:0000256" key="1">
    <source>
        <dbReference type="PROSITE-ProRule" id="PRU00473"/>
    </source>
</evidence>
<dbReference type="InterPro" id="IPR017732">
    <property type="entry name" value="T4/T6SS_DotU"/>
</dbReference>
<evidence type="ECO:0000313" key="5">
    <source>
        <dbReference type="EMBL" id="CAA0096776.1"/>
    </source>
</evidence>
<keyword evidence="3" id="KW-0812">Transmembrane</keyword>
<dbReference type="GO" id="GO:0016020">
    <property type="term" value="C:membrane"/>
    <property type="evidence" value="ECO:0007669"/>
    <property type="project" value="UniProtKB-UniRule"/>
</dbReference>
<dbReference type="InterPro" id="IPR038522">
    <property type="entry name" value="T4/T6SS_DotU_sf"/>
</dbReference>